<dbReference type="PROSITE" id="PS51257">
    <property type="entry name" value="PROKAR_LIPOPROTEIN"/>
    <property type="match status" value="1"/>
</dbReference>
<evidence type="ECO:0000256" key="1">
    <source>
        <dbReference type="SAM" id="SignalP"/>
    </source>
</evidence>
<evidence type="ECO:0008006" key="4">
    <source>
        <dbReference type="Google" id="ProtNLM"/>
    </source>
</evidence>
<keyword evidence="3" id="KW-1185">Reference proteome</keyword>
<reference evidence="2" key="1">
    <citation type="submission" date="2021-11" db="EMBL/GenBank/DDBJ databases">
        <title>Description of novel Flavobacterium species.</title>
        <authorList>
            <person name="Saticioglu I.B."/>
            <person name="Ay H."/>
            <person name="Altun S."/>
            <person name="Duman M."/>
        </authorList>
    </citation>
    <scope>NUCLEOTIDE SEQUENCE</scope>
    <source>
        <strain evidence="2">F-30</strain>
    </source>
</reference>
<dbReference type="RefSeq" id="WP_230035630.1">
    <property type="nucleotide sequence ID" value="NZ_JAJJMM010000001.1"/>
</dbReference>
<protein>
    <recommendedName>
        <fullName evidence="4">DUF4595 domain-containing protein</fullName>
    </recommendedName>
</protein>
<accession>A0ABS8MFE9</accession>
<organism evidence="2 3">
    <name type="scientific">Flavobacterium piscisymbiosum</name>
    <dbReference type="NCBI Taxonomy" id="2893753"/>
    <lineage>
        <taxon>Bacteria</taxon>
        <taxon>Pseudomonadati</taxon>
        <taxon>Bacteroidota</taxon>
        <taxon>Flavobacteriia</taxon>
        <taxon>Flavobacteriales</taxon>
        <taxon>Flavobacteriaceae</taxon>
        <taxon>Flavobacterium</taxon>
    </lineage>
</organism>
<evidence type="ECO:0000313" key="3">
    <source>
        <dbReference type="Proteomes" id="UP001430679"/>
    </source>
</evidence>
<feature type="signal peptide" evidence="1">
    <location>
        <begin position="1"/>
        <end position="20"/>
    </location>
</feature>
<name>A0ABS8MFE9_9FLAO</name>
<dbReference type="EMBL" id="JAJJMM010000001">
    <property type="protein sequence ID" value="MCC9063425.1"/>
    <property type="molecule type" value="Genomic_DNA"/>
</dbReference>
<feature type="chain" id="PRO_5045877307" description="DUF4595 domain-containing protein" evidence="1">
    <location>
        <begin position="21"/>
        <end position="274"/>
    </location>
</feature>
<keyword evidence="1" id="KW-0732">Signal</keyword>
<sequence length="274" mass="31262">MKKKLFYFLATSLLVLTSCSNDDNNEPVVPVSMITPKSITYQGENGENIDVNTLIYNGNKIVSASCLAYGRIMKTVFTYTGNLITKTEGFTDDQLFSTILYTYDNGKLKEESYFLPTQLEGIYYKKVYTHNSDNTISYKIYRHENLGEPEDGTHTLTFINGNLVKSKTEYSDLNPYYKYVYEYKYDNKNNPLKNILGLDLILLEGGIFSGHDMSNGDFGINDFGLNNISEKITTVTSEVGVETYVEKLTYEYDENGYPTKKRSDEFTDVIGYSY</sequence>
<proteinExistence type="predicted"/>
<dbReference type="Proteomes" id="UP001430679">
    <property type="component" value="Unassembled WGS sequence"/>
</dbReference>
<evidence type="ECO:0000313" key="2">
    <source>
        <dbReference type="EMBL" id="MCC9063425.1"/>
    </source>
</evidence>
<comment type="caution">
    <text evidence="2">The sequence shown here is derived from an EMBL/GenBank/DDBJ whole genome shotgun (WGS) entry which is preliminary data.</text>
</comment>
<gene>
    <name evidence="2" type="ORF">LNP81_10510</name>
</gene>